<proteinExistence type="predicted"/>
<keyword evidence="4 5" id="KW-0472">Membrane</keyword>
<name>A0A1K2HY77_9HYPH</name>
<evidence type="ECO:0000256" key="4">
    <source>
        <dbReference type="ARBA" id="ARBA00023136"/>
    </source>
</evidence>
<sequence>MDETLILVGRVVFGLFFLIAGLRNFAGFKDRIPSMTNYGWPLPPPIVALGFAIQLVGGALLALGLFVDWAALALIAFLGLATGLYHNLFRFEGKARDPHLYLTLVNITLASGLLMIMGAF</sequence>
<feature type="transmembrane region" description="Helical" evidence="5">
    <location>
        <begin position="100"/>
        <end position="119"/>
    </location>
</feature>
<reference evidence="6 7" key="1">
    <citation type="submission" date="2016-11" db="EMBL/GenBank/DDBJ databases">
        <authorList>
            <person name="Jaros S."/>
            <person name="Januszkiewicz K."/>
            <person name="Wedrychowicz H."/>
        </authorList>
    </citation>
    <scope>NUCLEOTIDE SEQUENCE [LARGE SCALE GENOMIC DNA]</scope>
    <source>
        <strain evidence="6 7">ATCC 23634</strain>
    </source>
</reference>
<feature type="transmembrane region" description="Helical" evidence="5">
    <location>
        <begin position="6"/>
        <end position="25"/>
    </location>
</feature>
<dbReference type="EMBL" id="FPKU01000002">
    <property type="protein sequence ID" value="SFZ84853.1"/>
    <property type="molecule type" value="Genomic_DNA"/>
</dbReference>
<keyword evidence="3 5" id="KW-1133">Transmembrane helix</keyword>
<keyword evidence="7" id="KW-1185">Reference proteome</keyword>
<evidence type="ECO:0000256" key="5">
    <source>
        <dbReference type="SAM" id="Phobius"/>
    </source>
</evidence>
<feature type="transmembrane region" description="Helical" evidence="5">
    <location>
        <begin position="69"/>
        <end position="88"/>
    </location>
</feature>
<organism evidence="6 7">
    <name type="scientific">Devosia enhydra</name>
    <dbReference type="NCBI Taxonomy" id="665118"/>
    <lineage>
        <taxon>Bacteria</taxon>
        <taxon>Pseudomonadati</taxon>
        <taxon>Pseudomonadota</taxon>
        <taxon>Alphaproteobacteria</taxon>
        <taxon>Hyphomicrobiales</taxon>
        <taxon>Devosiaceae</taxon>
        <taxon>Devosia</taxon>
    </lineage>
</organism>
<evidence type="ECO:0000256" key="3">
    <source>
        <dbReference type="ARBA" id="ARBA00022989"/>
    </source>
</evidence>
<dbReference type="Proteomes" id="UP000183447">
    <property type="component" value="Unassembled WGS sequence"/>
</dbReference>
<evidence type="ECO:0000256" key="1">
    <source>
        <dbReference type="ARBA" id="ARBA00004141"/>
    </source>
</evidence>
<dbReference type="STRING" id="665118.SAMN02983003_2248"/>
<feature type="transmembrane region" description="Helical" evidence="5">
    <location>
        <begin position="46"/>
        <end position="63"/>
    </location>
</feature>
<accession>A0A1K2HY77</accession>
<gene>
    <name evidence="6" type="ORF">SAMN02983003_2248</name>
</gene>
<dbReference type="AlphaFoldDB" id="A0A1K2HY77"/>
<comment type="subcellular location">
    <subcellularLocation>
        <location evidence="1">Membrane</location>
        <topology evidence="1">Multi-pass membrane protein</topology>
    </subcellularLocation>
</comment>
<evidence type="ECO:0000256" key="2">
    <source>
        <dbReference type="ARBA" id="ARBA00022692"/>
    </source>
</evidence>
<evidence type="ECO:0000313" key="7">
    <source>
        <dbReference type="Proteomes" id="UP000183447"/>
    </source>
</evidence>
<dbReference type="Pfam" id="PF07681">
    <property type="entry name" value="DoxX"/>
    <property type="match status" value="1"/>
</dbReference>
<dbReference type="GO" id="GO:0016020">
    <property type="term" value="C:membrane"/>
    <property type="evidence" value="ECO:0007669"/>
    <property type="project" value="UniProtKB-SubCell"/>
</dbReference>
<dbReference type="InterPro" id="IPR032808">
    <property type="entry name" value="DoxX"/>
</dbReference>
<dbReference type="RefSeq" id="WP_072342782.1">
    <property type="nucleotide sequence ID" value="NZ_FPKU01000002.1"/>
</dbReference>
<protein>
    <submittedName>
        <fullName evidence="6">Putative oxidoreductase</fullName>
    </submittedName>
</protein>
<evidence type="ECO:0000313" key="6">
    <source>
        <dbReference type="EMBL" id="SFZ84853.1"/>
    </source>
</evidence>
<keyword evidence="2 5" id="KW-0812">Transmembrane</keyword>